<evidence type="ECO:0000259" key="2">
    <source>
        <dbReference type="Pfam" id="PF12802"/>
    </source>
</evidence>
<dbReference type="GO" id="GO:0016301">
    <property type="term" value="F:kinase activity"/>
    <property type="evidence" value="ECO:0007669"/>
    <property type="project" value="UniProtKB-KW"/>
</dbReference>
<dbReference type="SUPFAM" id="SSF46785">
    <property type="entry name" value="Winged helix' DNA-binding domain"/>
    <property type="match status" value="1"/>
</dbReference>
<name>A0A841HTR3_9DEIO</name>
<gene>
    <name evidence="3" type="ORF">HNR42_000223</name>
</gene>
<dbReference type="Pfam" id="PF12802">
    <property type="entry name" value="MarR_2"/>
    <property type="match status" value="1"/>
</dbReference>
<dbReference type="Gene3D" id="3.30.420.40">
    <property type="match status" value="2"/>
</dbReference>
<feature type="domain" description="HTH marR-type" evidence="2">
    <location>
        <begin position="18"/>
        <end position="63"/>
    </location>
</feature>
<dbReference type="AlphaFoldDB" id="A0A841HTR3"/>
<dbReference type="PANTHER" id="PTHR18964">
    <property type="entry name" value="ROK (REPRESSOR, ORF, KINASE) FAMILY"/>
    <property type="match status" value="1"/>
</dbReference>
<dbReference type="InterPro" id="IPR000600">
    <property type="entry name" value="ROK"/>
</dbReference>
<dbReference type="Proteomes" id="UP000569951">
    <property type="component" value="Unassembled WGS sequence"/>
</dbReference>
<evidence type="ECO:0000256" key="1">
    <source>
        <dbReference type="ARBA" id="ARBA00006479"/>
    </source>
</evidence>
<keyword evidence="4" id="KW-1185">Reference proteome</keyword>
<evidence type="ECO:0000313" key="3">
    <source>
        <dbReference type="EMBL" id="MBB6096811.1"/>
    </source>
</evidence>
<dbReference type="InterPro" id="IPR036388">
    <property type="entry name" value="WH-like_DNA-bd_sf"/>
</dbReference>
<dbReference type="SUPFAM" id="SSF53067">
    <property type="entry name" value="Actin-like ATPase domain"/>
    <property type="match status" value="1"/>
</dbReference>
<keyword evidence="3" id="KW-0418">Kinase</keyword>
<dbReference type="Pfam" id="PF00480">
    <property type="entry name" value="ROK"/>
    <property type="match status" value="1"/>
</dbReference>
<comment type="similarity">
    <text evidence="1">Belongs to the ROK (NagC/XylR) family.</text>
</comment>
<dbReference type="InterPro" id="IPR036390">
    <property type="entry name" value="WH_DNA-bd_sf"/>
</dbReference>
<dbReference type="Gene3D" id="1.10.10.10">
    <property type="entry name" value="Winged helix-like DNA-binding domain superfamily/Winged helix DNA-binding domain"/>
    <property type="match status" value="1"/>
</dbReference>
<accession>A0A841HTR3</accession>
<dbReference type="InterPro" id="IPR049874">
    <property type="entry name" value="ROK_cs"/>
</dbReference>
<sequence>MPSVLLSGDSALLKQLNRAAILRLVRRAPGIARAELSRRTGLTKATVSTLVQELELEGWLRAGTPQHAGSGRPATPLYLDDTRLVLVGAELGADYRNAVALDLTGRILSQRYARTDHAGPEAALAALATDLEAVLAEERVRTRRVVGLGVAVPGPVHAGSGRMPVAPNLGWTDVPVRDLMDARLHSPTLEGTLLHVENEANAGALTESIFGIHPLDGPLVYLSLGVGVGGGIVMGDRVFHGYGGYAGEIGHLTLLPDGPGCRCGTRGCAEALIGQRAISAAAGSPDLSVDDLLSRLRAGDPATHAAVQRAGEYLGILISNLIHTFNPQMVVLGGPLAELGDALLEPACQEARRRGLHRLVEQAQIRRCRYGRDAGAIGAAARALHAALSPAMPEPASWAEHMGEPV</sequence>
<dbReference type="EMBL" id="JACHHG010000001">
    <property type="protein sequence ID" value="MBB6096811.1"/>
    <property type="molecule type" value="Genomic_DNA"/>
</dbReference>
<reference evidence="3 4" key="1">
    <citation type="submission" date="2020-08" db="EMBL/GenBank/DDBJ databases">
        <title>Genomic Encyclopedia of Type Strains, Phase IV (KMG-IV): sequencing the most valuable type-strain genomes for metagenomic binning, comparative biology and taxonomic classification.</title>
        <authorList>
            <person name="Goeker M."/>
        </authorList>
    </citation>
    <scope>NUCLEOTIDE SEQUENCE [LARGE SCALE GENOMIC DNA]</scope>
    <source>
        <strain evidence="3 4">DSM 21458</strain>
    </source>
</reference>
<comment type="caution">
    <text evidence="3">The sequence shown here is derived from an EMBL/GenBank/DDBJ whole genome shotgun (WGS) entry which is preliminary data.</text>
</comment>
<organism evidence="3 4">
    <name type="scientific">Deinobacterium chartae</name>
    <dbReference type="NCBI Taxonomy" id="521158"/>
    <lineage>
        <taxon>Bacteria</taxon>
        <taxon>Thermotogati</taxon>
        <taxon>Deinococcota</taxon>
        <taxon>Deinococci</taxon>
        <taxon>Deinococcales</taxon>
        <taxon>Deinococcaceae</taxon>
        <taxon>Deinobacterium</taxon>
    </lineage>
</organism>
<evidence type="ECO:0000313" key="4">
    <source>
        <dbReference type="Proteomes" id="UP000569951"/>
    </source>
</evidence>
<proteinExistence type="inferred from homology"/>
<keyword evidence="3" id="KW-0808">Transferase</keyword>
<dbReference type="RefSeq" id="WP_183983623.1">
    <property type="nucleotide sequence ID" value="NZ_JACHHG010000001.1"/>
</dbReference>
<dbReference type="InterPro" id="IPR000835">
    <property type="entry name" value="HTH_MarR-typ"/>
</dbReference>
<dbReference type="PANTHER" id="PTHR18964:SF149">
    <property type="entry name" value="BIFUNCTIONAL UDP-N-ACETYLGLUCOSAMINE 2-EPIMERASE_N-ACETYLMANNOSAMINE KINASE"/>
    <property type="match status" value="1"/>
</dbReference>
<dbReference type="GO" id="GO:0003700">
    <property type="term" value="F:DNA-binding transcription factor activity"/>
    <property type="evidence" value="ECO:0007669"/>
    <property type="project" value="InterPro"/>
</dbReference>
<protein>
    <submittedName>
        <fullName evidence="3">Putative NBD/HSP70 family sugar kinase</fullName>
    </submittedName>
</protein>
<dbReference type="PROSITE" id="PS01125">
    <property type="entry name" value="ROK"/>
    <property type="match status" value="1"/>
</dbReference>
<dbReference type="InterPro" id="IPR043129">
    <property type="entry name" value="ATPase_NBD"/>
</dbReference>